<organism evidence="5 6">
    <name type="scientific">Wickerhamomyces mucosus</name>
    <dbReference type="NCBI Taxonomy" id="1378264"/>
    <lineage>
        <taxon>Eukaryota</taxon>
        <taxon>Fungi</taxon>
        <taxon>Dikarya</taxon>
        <taxon>Ascomycota</taxon>
        <taxon>Saccharomycotina</taxon>
        <taxon>Saccharomycetes</taxon>
        <taxon>Phaffomycetales</taxon>
        <taxon>Wickerhamomycetaceae</taxon>
        <taxon>Wickerhamomyces</taxon>
    </lineage>
</organism>
<dbReference type="GO" id="GO:0032259">
    <property type="term" value="P:methylation"/>
    <property type="evidence" value="ECO:0007669"/>
    <property type="project" value="UniProtKB-KW"/>
</dbReference>
<comment type="similarity">
    <text evidence="3">Belongs to the class I-like SAM-binding methyltransferase superfamily. RKM5 family.</text>
</comment>
<dbReference type="AlphaFoldDB" id="A0A9P8TBM4"/>
<gene>
    <name evidence="5" type="ORF">WICMUC_004021</name>
</gene>
<keyword evidence="6" id="KW-1185">Reference proteome</keyword>
<dbReference type="EMBL" id="JAEUBF010001112">
    <property type="protein sequence ID" value="KAH3672799.1"/>
    <property type="molecule type" value="Genomic_DNA"/>
</dbReference>
<evidence type="ECO:0000313" key="6">
    <source>
        <dbReference type="Proteomes" id="UP000769528"/>
    </source>
</evidence>
<proteinExistence type="inferred from homology"/>
<evidence type="ECO:0000256" key="4">
    <source>
        <dbReference type="ARBA" id="ARBA00039932"/>
    </source>
</evidence>
<name>A0A9P8TBM4_9ASCO</name>
<evidence type="ECO:0000313" key="5">
    <source>
        <dbReference type="EMBL" id="KAH3672799.1"/>
    </source>
</evidence>
<accession>A0A9P8TBM4</accession>
<dbReference type="InterPro" id="IPR019410">
    <property type="entry name" value="Methyltransf_16"/>
</dbReference>
<evidence type="ECO:0000256" key="1">
    <source>
        <dbReference type="ARBA" id="ARBA00022603"/>
    </source>
</evidence>
<protein>
    <recommendedName>
        <fullName evidence="4">Ribosomal lysine N-methyltransferase 5</fullName>
    </recommendedName>
</protein>
<reference evidence="5" key="2">
    <citation type="submission" date="2021-01" db="EMBL/GenBank/DDBJ databases">
        <authorList>
            <person name="Schikora-Tamarit M.A."/>
        </authorList>
    </citation>
    <scope>NUCLEOTIDE SEQUENCE</scope>
    <source>
        <strain evidence="5">CBS6341</strain>
    </source>
</reference>
<reference evidence="5" key="1">
    <citation type="journal article" date="2021" name="Open Biol.">
        <title>Shared evolutionary footprints suggest mitochondrial oxidative damage underlies multiple complex I losses in fungi.</title>
        <authorList>
            <person name="Schikora-Tamarit M.A."/>
            <person name="Marcet-Houben M."/>
            <person name="Nosek J."/>
            <person name="Gabaldon T."/>
        </authorList>
    </citation>
    <scope>NUCLEOTIDE SEQUENCE</scope>
    <source>
        <strain evidence="5">CBS6341</strain>
    </source>
</reference>
<dbReference type="GO" id="GO:0005829">
    <property type="term" value="C:cytosol"/>
    <property type="evidence" value="ECO:0007669"/>
    <property type="project" value="TreeGrafter"/>
</dbReference>
<keyword evidence="2" id="KW-0949">S-adenosyl-L-methionine</keyword>
<dbReference type="Proteomes" id="UP000769528">
    <property type="component" value="Unassembled WGS sequence"/>
</dbReference>
<dbReference type="GO" id="GO:0032991">
    <property type="term" value="C:protein-containing complex"/>
    <property type="evidence" value="ECO:0007669"/>
    <property type="project" value="TreeGrafter"/>
</dbReference>
<evidence type="ECO:0000256" key="2">
    <source>
        <dbReference type="ARBA" id="ARBA00022691"/>
    </source>
</evidence>
<evidence type="ECO:0000256" key="3">
    <source>
        <dbReference type="ARBA" id="ARBA00038458"/>
    </source>
</evidence>
<keyword evidence="1" id="KW-0489">Methyltransferase</keyword>
<dbReference type="Pfam" id="PF10294">
    <property type="entry name" value="Methyltransf_16"/>
    <property type="match status" value="2"/>
</dbReference>
<dbReference type="GO" id="GO:0008757">
    <property type="term" value="F:S-adenosylmethionine-dependent methyltransferase activity"/>
    <property type="evidence" value="ECO:0007669"/>
    <property type="project" value="UniProtKB-ARBA"/>
</dbReference>
<dbReference type="SUPFAM" id="SSF53335">
    <property type="entry name" value="S-adenosyl-L-methionine-dependent methyltransferases"/>
    <property type="match status" value="1"/>
</dbReference>
<dbReference type="Gene3D" id="3.40.50.150">
    <property type="entry name" value="Vaccinia Virus protein VP39"/>
    <property type="match status" value="1"/>
</dbReference>
<dbReference type="PANTHER" id="PTHR14614">
    <property type="entry name" value="HEPATOCELLULAR CARCINOMA-ASSOCIATED ANTIGEN"/>
    <property type="match status" value="1"/>
</dbReference>
<comment type="caution">
    <text evidence="5">The sequence shown here is derived from an EMBL/GenBank/DDBJ whole genome shotgun (WGS) entry which is preliminary data.</text>
</comment>
<dbReference type="PANTHER" id="PTHR14614:SF109">
    <property type="entry name" value="RIBOSOMAL LYSINE N-METHYLTRANSFERASE 5"/>
    <property type="match status" value="1"/>
</dbReference>
<sequence length="280" mass="32175">MSTIFSYLEEISCEDIASHIYDLHISSESRGSNDLGILKKTSNLKITINSDTEYDFEQSISNLNNSSSSTGFVLWRISVPFLDWILNCKYYDFNKRYVVELGAGVSGLFAKFIGKRASHYIATDQYHLLKLLKKNISNNLSEFKSTTIDIEQTVLKKSKKQKKIHDLSTIDVCCYDWENIGQGIEELNQLNPQKPDFIIGCDIVYNDYLVPHLVDALDALSDENTIILIGLQLRLLDNIELFVETLIQKDFRIYSHTESILTDELKLGFVIYFIQKKRKS</sequence>
<dbReference type="InterPro" id="IPR029063">
    <property type="entry name" value="SAM-dependent_MTases_sf"/>
</dbReference>
<keyword evidence="1" id="KW-0808">Transferase</keyword>
<dbReference type="OrthoDB" id="2529286at2759"/>